<feature type="compositionally biased region" description="Polar residues" evidence="1">
    <location>
        <begin position="9"/>
        <end position="41"/>
    </location>
</feature>
<evidence type="ECO:0000313" key="2">
    <source>
        <dbReference type="EMBL" id="SVA50141.1"/>
    </source>
</evidence>
<reference evidence="2" key="1">
    <citation type="submission" date="2018-05" db="EMBL/GenBank/DDBJ databases">
        <authorList>
            <person name="Lanie J.A."/>
            <person name="Ng W.-L."/>
            <person name="Kazmierczak K.M."/>
            <person name="Andrzejewski T.M."/>
            <person name="Davidsen T.M."/>
            <person name="Wayne K.J."/>
            <person name="Tettelin H."/>
            <person name="Glass J.I."/>
            <person name="Rusch D."/>
            <person name="Podicherti R."/>
            <person name="Tsui H.-C.T."/>
            <person name="Winkler M.E."/>
        </authorList>
    </citation>
    <scope>NUCLEOTIDE SEQUENCE</scope>
</reference>
<feature type="region of interest" description="Disordered" evidence="1">
    <location>
        <begin position="1"/>
        <end position="41"/>
    </location>
</feature>
<proteinExistence type="predicted"/>
<gene>
    <name evidence="2" type="ORF">METZ01_LOCUS102995</name>
</gene>
<dbReference type="AlphaFoldDB" id="A0A381WCV1"/>
<evidence type="ECO:0000256" key="1">
    <source>
        <dbReference type="SAM" id="MobiDB-lite"/>
    </source>
</evidence>
<name>A0A381WCV1_9ZZZZ</name>
<organism evidence="2">
    <name type="scientific">marine metagenome</name>
    <dbReference type="NCBI Taxonomy" id="408172"/>
    <lineage>
        <taxon>unclassified sequences</taxon>
        <taxon>metagenomes</taxon>
        <taxon>ecological metagenomes</taxon>
    </lineage>
</organism>
<sequence>MHTARRNHILNSNSNYKSAMTDQTASPDQEIRLTQLSHGAG</sequence>
<accession>A0A381WCV1</accession>
<protein>
    <submittedName>
        <fullName evidence="2">Uncharacterized protein</fullName>
    </submittedName>
</protein>
<dbReference type="EMBL" id="UINC01011349">
    <property type="protein sequence ID" value="SVA50141.1"/>
    <property type="molecule type" value="Genomic_DNA"/>
</dbReference>